<feature type="domain" description="OmpA-like" evidence="4">
    <location>
        <begin position="187"/>
        <end position="309"/>
    </location>
</feature>
<dbReference type="InterPro" id="IPR041544">
    <property type="entry name" value="MotY_N"/>
</dbReference>
<gene>
    <name evidence="5" type="ORF">C4F51_12590</name>
</gene>
<dbReference type="InterPro" id="IPR050330">
    <property type="entry name" value="Bact_OuterMem_StrucFunc"/>
</dbReference>
<keyword evidence="2 3" id="KW-0472">Membrane</keyword>
<dbReference type="PRINTS" id="PR01023">
    <property type="entry name" value="NAFLGMOTY"/>
</dbReference>
<protein>
    <submittedName>
        <fullName evidence="5">OmpA family protein</fullName>
    </submittedName>
</protein>
<reference evidence="5" key="1">
    <citation type="submission" date="2018-07" db="EMBL/GenBank/DDBJ databases">
        <title>Genome assembly of strain Ka43.</title>
        <authorList>
            <person name="Kukolya J."/>
            <person name="Nagy I."/>
            <person name="Horvath B."/>
            <person name="Toth A."/>
        </authorList>
    </citation>
    <scope>NUCLEOTIDE SEQUENCE</scope>
    <source>
        <strain evidence="5">KB43</strain>
    </source>
</reference>
<dbReference type="EMBL" id="PRDL01000001">
    <property type="protein sequence ID" value="MBE8718024.1"/>
    <property type="molecule type" value="Genomic_DNA"/>
</dbReference>
<dbReference type="Gene3D" id="2.60.40.2540">
    <property type="match status" value="1"/>
</dbReference>
<dbReference type="PRINTS" id="PR01021">
    <property type="entry name" value="OMPADOMAIN"/>
</dbReference>
<dbReference type="Proteomes" id="UP000652567">
    <property type="component" value="Unassembled WGS sequence"/>
</dbReference>
<keyword evidence="6" id="KW-1185">Reference proteome</keyword>
<dbReference type="SUPFAM" id="SSF103088">
    <property type="entry name" value="OmpA-like"/>
    <property type="match status" value="1"/>
</dbReference>
<evidence type="ECO:0000259" key="4">
    <source>
        <dbReference type="PROSITE" id="PS51123"/>
    </source>
</evidence>
<evidence type="ECO:0000313" key="5">
    <source>
        <dbReference type="EMBL" id="MBE8718024.1"/>
    </source>
</evidence>
<dbReference type="PANTHER" id="PTHR30329">
    <property type="entry name" value="STATOR ELEMENT OF FLAGELLAR MOTOR COMPLEX"/>
    <property type="match status" value="1"/>
</dbReference>
<dbReference type="CDD" id="cd07185">
    <property type="entry name" value="OmpA_C-like"/>
    <property type="match status" value="1"/>
</dbReference>
<dbReference type="AlphaFoldDB" id="A0A928V8K0"/>
<evidence type="ECO:0000256" key="3">
    <source>
        <dbReference type="PROSITE-ProRule" id="PRU00473"/>
    </source>
</evidence>
<dbReference type="PANTHER" id="PTHR30329:SF17">
    <property type="entry name" value="LIPOPROTEIN YFIB-RELATED"/>
    <property type="match status" value="1"/>
</dbReference>
<evidence type="ECO:0000256" key="1">
    <source>
        <dbReference type="ARBA" id="ARBA00004442"/>
    </source>
</evidence>
<dbReference type="Pfam" id="PF00691">
    <property type="entry name" value="OmpA"/>
    <property type="match status" value="1"/>
</dbReference>
<evidence type="ECO:0000313" key="6">
    <source>
        <dbReference type="Proteomes" id="UP000652567"/>
    </source>
</evidence>
<comment type="caution">
    <text evidence="5">The sequence shown here is derived from an EMBL/GenBank/DDBJ whole genome shotgun (WGS) entry which is preliminary data.</text>
</comment>
<dbReference type="InterPro" id="IPR036737">
    <property type="entry name" value="OmpA-like_sf"/>
</dbReference>
<dbReference type="PROSITE" id="PS51123">
    <property type="entry name" value="OMPA_2"/>
    <property type="match status" value="1"/>
</dbReference>
<accession>A0A928V8K0</accession>
<dbReference type="Pfam" id="PF18393">
    <property type="entry name" value="MotY_N"/>
    <property type="match status" value="1"/>
</dbReference>
<comment type="subcellular location">
    <subcellularLocation>
        <location evidence="1">Cell outer membrane</location>
    </subcellularLocation>
</comment>
<name>A0A928V8K0_9GAMM</name>
<dbReference type="Gene3D" id="3.30.1330.60">
    <property type="entry name" value="OmpA-like domain"/>
    <property type="match status" value="1"/>
</dbReference>
<evidence type="ECO:0000256" key="2">
    <source>
        <dbReference type="ARBA" id="ARBA00023136"/>
    </source>
</evidence>
<dbReference type="InterPro" id="IPR006665">
    <property type="entry name" value="OmpA-like"/>
</dbReference>
<proteinExistence type="predicted"/>
<sequence length="312" mass="35123">MPFLYGPGSVFRDRATGETSSRMYRFLIFYLTLGLLVIGVDSRSAVAASYRSPLVDVQWLQVFSAYRCELRQPLGIQGNAGFERQAEAADTFFLRLARGEPLTGSFSVHALPPAWRNTSEGVWLGDLYLDRQSRGKGDVVAQMRKALEQHQRIWLQPSVAMQGVVPVSITLEPMHFKAAVAGWNTCVAELQPGYEQLQRTTIFFPEADAALAPGELRKLNNIAGWLRQDRSITAVYIDGHTDNIGNTADNLQLSRKRAQWVAGYLAEQGVDKQRLLIRWHGEQYPVVANFDATSRDRNRRVTVRLERRVSSP</sequence>
<organism evidence="5 6">
    <name type="scientific">Cellvibrio polysaccharolyticus</name>
    <dbReference type="NCBI Taxonomy" id="2082724"/>
    <lineage>
        <taxon>Bacteria</taxon>
        <taxon>Pseudomonadati</taxon>
        <taxon>Pseudomonadota</taxon>
        <taxon>Gammaproteobacteria</taxon>
        <taxon>Cellvibrionales</taxon>
        <taxon>Cellvibrionaceae</taxon>
        <taxon>Cellvibrio</taxon>
    </lineage>
</organism>
<dbReference type="InterPro" id="IPR006664">
    <property type="entry name" value="OMP_bac"/>
</dbReference>
<dbReference type="GO" id="GO:0009279">
    <property type="term" value="C:cell outer membrane"/>
    <property type="evidence" value="ECO:0007669"/>
    <property type="project" value="UniProtKB-SubCell"/>
</dbReference>